<comment type="caution">
    <text evidence="4">The sequence shown here is derived from an EMBL/GenBank/DDBJ whole genome shotgun (WGS) entry which is preliminary data.</text>
</comment>
<gene>
    <name evidence="4" type="primary">arsC</name>
    <name evidence="4" type="ORF">JL102_22120</name>
</gene>
<proteinExistence type="inferred from homology"/>
<evidence type="ECO:0000256" key="3">
    <source>
        <dbReference type="PROSITE-ProRule" id="PRU01282"/>
    </source>
</evidence>
<dbReference type="Pfam" id="PF03960">
    <property type="entry name" value="ArsC"/>
    <property type="match status" value="1"/>
</dbReference>
<dbReference type="Gene3D" id="3.40.30.10">
    <property type="entry name" value="Glutaredoxin"/>
    <property type="match status" value="1"/>
</dbReference>
<accession>A0A937F9B1</accession>
<dbReference type="PANTHER" id="PTHR30041">
    <property type="entry name" value="ARSENATE REDUCTASE"/>
    <property type="match status" value="1"/>
</dbReference>
<dbReference type="Proteomes" id="UP000659388">
    <property type="component" value="Unassembled WGS sequence"/>
</dbReference>
<dbReference type="RefSeq" id="WP_202246654.1">
    <property type="nucleotide sequence ID" value="NZ_JAESIY010000018.1"/>
</dbReference>
<dbReference type="PANTHER" id="PTHR30041:SF4">
    <property type="entry name" value="ARSENATE REDUCTASE"/>
    <property type="match status" value="1"/>
</dbReference>
<keyword evidence="2 4" id="KW-0560">Oxidoreductase</keyword>
<evidence type="ECO:0000256" key="2">
    <source>
        <dbReference type="ARBA" id="ARBA00023002"/>
    </source>
</evidence>
<dbReference type="GO" id="GO:0008794">
    <property type="term" value="F:arsenate reductase (glutaredoxin) activity"/>
    <property type="evidence" value="ECO:0007669"/>
    <property type="project" value="UniProtKB-EC"/>
</dbReference>
<name>A0A937F9B1_9BACT</name>
<reference evidence="4" key="1">
    <citation type="submission" date="2021-01" db="EMBL/GenBank/DDBJ databases">
        <title>Fulvivirga kasyanovii gen. nov., sp nov., a novel member of the phylum Bacteroidetes isolated from seawater in a mussel farm.</title>
        <authorList>
            <person name="Zhao L.-H."/>
            <person name="Wang Z.-J."/>
        </authorList>
    </citation>
    <scope>NUCLEOTIDE SEQUENCE</scope>
    <source>
        <strain evidence="4">2943</strain>
    </source>
</reference>
<protein>
    <submittedName>
        <fullName evidence="4">Arsenate reductase (Glutaredoxin)</fullName>
        <ecNumber evidence="4">1.20.4.1</ecNumber>
    </submittedName>
</protein>
<dbReference type="EC" id="1.20.4.1" evidence="4"/>
<evidence type="ECO:0000256" key="1">
    <source>
        <dbReference type="ARBA" id="ARBA00007198"/>
    </source>
</evidence>
<evidence type="ECO:0000313" key="5">
    <source>
        <dbReference type="Proteomes" id="UP000659388"/>
    </source>
</evidence>
<dbReference type="EMBL" id="JAESIY010000018">
    <property type="protein sequence ID" value="MBL3658862.1"/>
    <property type="molecule type" value="Genomic_DNA"/>
</dbReference>
<dbReference type="AlphaFoldDB" id="A0A937F9B1"/>
<dbReference type="InterPro" id="IPR006660">
    <property type="entry name" value="Arsenate_reductase-like"/>
</dbReference>
<dbReference type="PROSITE" id="PS51353">
    <property type="entry name" value="ARSC"/>
    <property type="match status" value="1"/>
</dbReference>
<keyword evidence="5" id="KW-1185">Reference proteome</keyword>
<dbReference type="InterPro" id="IPR006659">
    <property type="entry name" value="Arsenate_reductase"/>
</dbReference>
<dbReference type="NCBIfam" id="TIGR00014">
    <property type="entry name" value="arsC"/>
    <property type="match status" value="1"/>
</dbReference>
<dbReference type="InterPro" id="IPR036249">
    <property type="entry name" value="Thioredoxin-like_sf"/>
</dbReference>
<dbReference type="SUPFAM" id="SSF52833">
    <property type="entry name" value="Thioredoxin-like"/>
    <property type="match status" value="1"/>
</dbReference>
<comment type="similarity">
    <text evidence="1 3">Belongs to the ArsC family.</text>
</comment>
<evidence type="ECO:0000313" key="4">
    <source>
        <dbReference type="EMBL" id="MBL3658862.1"/>
    </source>
</evidence>
<dbReference type="CDD" id="cd03034">
    <property type="entry name" value="ArsC_ArsC"/>
    <property type="match status" value="1"/>
</dbReference>
<organism evidence="4 5">
    <name type="scientific">Fulvivirga sediminis</name>
    <dbReference type="NCBI Taxonomy" id="2803949"/>
    <lineage>
        <taxon>Bacteria</taxon>
        <taxon>Pseudomonadati</taxon>
        <taxon>Bacteroidota</taxon>
        <taxon>Cytophagia</taxon>
        <taxon>Cytophagales</taxon>
        <taxon>Fulvivirgaceae</taxon>
        <taxon>Fulvivirga</taxon>
    </lineage>
</organism>
<sequence length="113" mass="13094">MLTIYHNPRCSKSRETLKLIEEHGDMVEVVEYLKMPPSKADLKKIVEKLGIKPHDLIRTGEAIYKEKYKGSELSDDDWLQAMEEHPKLIERPIVIKGDKAIIGRPPEKVKELF</sequence>